<keyword evidence="10 12" id="KW-0486">Methionine biosynthesis</keyword>
<dbReference type="GO" id="GO:0004477">
    <property type="term" value="F:methenyltetrahydrofolate cyclohydrolase activity"/>
    <property type="evidence" value="ECO:0007669"/>
    <property type="project" value="UniProtKB-UniRule"/>
</dbReference>
<dbReference type="EC" id="1.5.1.5" evidence="12"/>
<dbReference type="GO" id="GO:0035999">
    <property type="term" value="P:tetrahydrofolate interconversion"/>
    <property type="evidence" value="ECO:0007669"/>
    <property type="project" value="UniProtKB-UniRule"/>
</dbReference>
<evidence type="ECO:0000256" key="12">
    <source>
        <dbReference type="HAMAP-Rule" id="MF_01576"/>
    </source>
</evidence>
<keyword evidence="16" id="KW-1185">Reference proteome</keyword>
<evidence type="ECO:0000256" key="6">
    <source>
        <dbReference type="ARBA" id="ARBA00022801"/>
    </source>
</evidence>
<dbReference type="Pfam" id="PF02882">
    <property type="entry name" value="THF_DHG_CYH_C"/>
    <property type="match status" value="1"/>
</dbReference>
<dbReference type="RefSeq" id="WP_148952210.1">
    <property type="nucleotide sequence ID" value="NZ_CP043312.1"/>
</dbReference>
<dbReference type="CDD" id="cd01080">
    <property type="entry name" value="NAD_bind_m-THF_DH_Cyclohyd"/>
    <property type="match status" value="1"/>
</dbReference>
<dbReference type="Gene3D" id="3.40.50.720">
    <property type="entry name" value="NAD(P)-binding Rossmann-like Domain"/>
    <property type="match status" value="1"/>
</dbReference>
<comment type="subunit">
    <text evidence="2 12">Homodimer.</text>
</comment>
<evidence type="ECO:0000256" key="7">
    <source>
        <dbReference type="ARBA" id="ARBA00022857"/>
    </source>
</evidence>
<evidence type="ECO:0000259" key="14">
    <source>
        <dbReference type="Pfam" id="PF02882"/>
    </source>
</evidence>
<keyword evidence="3 12" id="KW-0554">One-carbon metabolism</keyword>
<comment type="similarity">
    <text evidence="12">Belongs to the tetrahydrofolate dehydrogenase/cyclohydrolase family.</text>
</comment>
<dbReference type="SUPFAM" id="SSF53223">
    <property type="entry name" value="Aminoacid dehydrogenase-like, N-terminal domain"/>
    <property type="match status" value="1"/>
</dbReference>
<evidence type="ECO:0000256" key="2">
    <source>
        <dbReference type="ARBA" id="ARBA00011738"/>
    </source>
</evidence>
<dbReference type="OrthoDB" id="9803580at2"/>
<dbReference type="PROSITE" id="PS00767">
    <property type="entry name" value="THF_DHG_CYH_2"/>
    <property type="match status" value="1"/>
</dbReference>
<dbReference type="Pfam" id="PF00763">
    <property type="entry name" value="THF_DHG_CYH"/>
    <property type="match status" value="1"/>
</dbReference>
<feature type="domain" description="Tetrahydrofolate dehydrogenase/cyclohydrolase catalytic" evidence="13">
    <location>
        <begin position="6"/>
        <end position="121"/>
    </location>
</feature>
<sequence length="291" mass="31298">MLSKLIDGKKLAKNLLQEVSRVTLFLKSTYDIVPHLAIVIVGNDPASALYVRNKINKAREVGIQTTLCQKDMDCSYDDLMSLLKKLNDDRKIHGVIVQLPLPSSLCAHSISKAIAPCKDVDGLNPVNVGLLTKNNEDAFIPCTPLGCLRLITSVSSVKGKHVVVVGRSNIVGRPLASLLLNYDATVTICHSKTANLANVTKSGDIVIVATGIPNRFGKEYFSRGSTVIDVGISRVGDVFVGDVDFQDVNGYISTITPVPGGVGPMTVAFLLANTVKSACLHVKDNSYKVFY</sequence>
<evidence type="ECO:0000256" key="1">
    <source>
        <dbReference type="ARBA" id="ARBA00004777"/>
    </source>
</evidence>
<evidence type="ECO:0000256" key="3">
    <source>
        <dbReference type="ARBA" id="ARBA00022563"/>
    </source>
</evidence>
<feature type="domain" description="Tetrahydrofolate dehydrogenase/cyclohydrolase NAD(P)-binding" evidence="14">
    <location>
        <begin position="141"/>
        <end position="279"/>
    </location>
</feature>
<gene>
    <name evidence="12" type="primary">folD</name>
    <name evidence="15" type="ORF">FZC37_02870</name>
</gene>
<evidence type="ECO:0000313" key="16">
    <source>
        <dbReference type="Proteomes" id="UP000323844"/>
    </source>
</evidence>
<evidence type="ECO:0000256" key="5">
    <source>
        <dbReference type="ARBA" id="ARBA00022755"/>
    </source>
</evidence>
<keyword evidence="4 12" id="KW-0028">Amino-acid biosynthesis</keyword>
<comment type="pathway">
    <text evidence="1 12">One-carbon metabolism; tetrahydrofolate interconversion.</text>
</comment>
<comment type="function">
    <text evidence="12">Catalyzes the oxidation of 5,10-methylenetetrahydrofolate to 5,10-methenyltetrahydrofolate and then the hydrolysis of 5,10-methenyltetrahydrofolate to 10-formyltetrahydrofolate.</text>
</comment>
<dbReference type="SUPFAM" id="SSF51735">
    <property type="entry name" value="NAD(P)-binding Rossmann-fold domains"/>
    <property type="match status" value="1"/>
</dbReference>
<evidence type="ECO:0000256" key="4">
    <source>
        <dbReference type="ARBA" id="ARBA00022605"/>
    </source>
</evidence>
<comment type="catalytic activity">
    <reaction evidence="12">
        <text>(6R)-5,10-methenyltetrahydrofolate + H2O = (6R)-10-formyltetrahydrofolate + H(+)</text>
        <dbReference type="Rhea" id="RHEA:23700"/>
        <dbReference type="ChEBI" id="CHEBI:15377"/>
        <dbReference type="ChEBI" id="CHEBI:15378"/>
        <dbReference type="ChEBI" id="CHEBI:57455"/>
        <dbReference type="ChEBI" id="CHEBI:195366"/>
        <dbReference type="EC" id="3.5.4.9"/>
    </reaction>
</comment>
<feature type="binding site" evidence="12">
    <location>
        <begin position="166"/>
        <end position="168"/>
    </location>
    <ligand>
        <name>NADP(+)</name>
        <dbReference type="ChEBI" id="CHEBI:58349"/>
    </ligand>
</feature>
<dbReference type="UniPathway" id="UPA00193"/>
<dbReference type="InterPro" id="IPR020630">
    <property type="entry name" value="THF_DH/CycHdrlase_cat_dom"/>
</dbReference>
<dbReference type="FunFam" id="3.40.50.10860:FF:000005">
    <property type="entry name" value="C-1-tetrahydrofolate synthase, cytoplasmic, putative"/>
    <property type="match status" value="1"/>
</dbReference>
<dbReference type="InterPro" id="IPR020631">
    <property type="entry name" value="THF_DH/CycHdrlase_NAD-bd_dom"/>
</dbReference>
<name>A0A5C0UJ76_9RICK</name>
<dbReference type="GO" id="GO:0006164">
    <property type="term" value="P:purine nucleotide biosynthetic process"/>
    <property type="evidence" value="ECO:0007669"/>
    <property type="project" value="UniProtKB-KW"/>
</dbReference>
<dbReference type="InterPro" id="IPR020867">
    <property type="entry name" value="THF_DH/CycHdrlase_CS"/>
</dbReference>
<keyword evidence="6 12" id="KW-0378">Hydrolase</keyword>
<dbReference type="GO" id="GO:0009086">
    <property type="term" value="P:methionine biosynthetic process"/>
    <property type="evidence" value="ECO:0007669"/>
    <property type="project" value="UniProtKB-KW"/>
</dbReference>
<dbReference type="Proteomes" id="UP000323844">
    <property type="component" value="Chromosome"/>
</dbReference>
<dbReference type="GO" id="GO:0005829">
    <property type="term" value="C:cytosol"/>
    <property type="evidence" value="ECO:0007669"/>
    <property type="project" value="TreeGrafter"/>
</dbReference>
<dbReference type="HAMAP" id="MF_01576">
    <property type="entry name" value="THF_DHG_CYH"/>
    <property type="match status" value="1"/>
</dbReference>
<dbReference type="Gene3D" id="3.40.50.10860">
    <property type="entry name" value="Leucine Dehydrogenase, chain A, domain 1"/>
    <property type="match status" value="1"/>
</dbReference>
<dbReference type="InterPro" id="IPR000672">
    <property type="entry name" value="THF_DH/CycHdrlase"/>
</dbReference>
<keyword evidence="7 12" id="KW-0521">NADP</keyword>
<protein>
    <recommendedName>
        <fullName evidence="12">Bifunctional protein FolD</fullName>
    </recommendedName>
    <domain>
        <recommendedName>
            <fullName evidence="12">Methylenetetrahydrofolate dehydrogenase</fullName>
            <ecNumber evidence="12">1.5.1.5</ecNumber>
        </recommendedName>
    </domain>
    <domain>
        <recommendedName>
            <fullName evidence="12">Methenyltetrahydrofolate cyclohydrolase</fullName>
            <ecNumber evidence="12">3.5.4.9</ecNumber>
        </recommendedName>
    </domain>
</protein>
<evidence type="ECO:0000256" key="11">
    <source>
        <dbReference type="ARBA" id="ARBA00023268"/>
    </source>
</evidence>
<evidence type="ECO:0000259" key="13">
    <source>
        <dbReference type="Pfam" id="PF00763"/>
    </source>
</evidence>
<feature type="binding site" evidence="12">
    <location>
        <position position="232"/>
    </location>
    <ligand>
        <name>NADP(+)</name>
        <dbReference type="ChEBI" id="CHEBI:58349"/>
    </ligand>
</feature>
<dbReference type="PANTHER" id="PTHR48099:SF5">
    <property type="entry name" value="C-1-TETRAHYDROFOLATE SYNTHASE, CYTOPLASMIC"/>
    <property type="match status" value="1"/>
</dbReference>
<dbReference type="InterPro" id="IPR036291">
    <property type="entry name" value="NAD(P)-bd_dom_sf"/>
</dbReference>
<comment type="caution">
    <text evidence="12">Lacks conserved residue(s) required for the propagation of feature annotation.</text>
</comment>
<dbReference type="InterPro" id="IPR046346">
    <property type="entry name" value="Aminoacid_DH-like_N_sf"/>
</dbReference>
<evidence type="ECO:0000256" key="10">
    <source>
        <dbReference type="ARBA" id="ARBA00023167"/>
    </source>
</evidence>
<keyword evidence="5 12" id="KW-0658">Purine biosynthesis</keyword>
<proteinExistence type="inferred from homology"/>
<dbReference type="GO" id="GO:0000105">
    <property type="term" value="P:L-histidine biosynthetic process"/>
    <property type="evidence" value="ECO:0007669"/>
    <property type="project" value="UniProtKB-KW"/>
</dbReference>
<organism evidence="15 16">
    <name type="scientific">Candidatus Sneabacter namystus</name>
    <dbReference type="NCBI Taxonomy" id="2601646"/>
    <lineage>
        <taxon>Bacteria</taxon>
        <taxon>Pseudomonadati</taxon>
        <taxon>Pseudomonadota</taxon>
        <taxon>Alphaproteobacteria</taxon>
        <taxon>Rickettsiales</taxon>
        <taxon>Rickettsiaceae</taxon>
        <taxon>Rickettsieae</taxon>
        <taxon>Candidatus Sneabacter</taxon>
    </lineage>
</organism>
<evidence type="ECO:0000256" key="9">
    <source>
        <dbReference type="ARBA" id="ARBA00023102"/>
    </source>
</evidence>
<dbReference type="GO" id="GO:0004488">
    <property type="term" value="F:methylenetetrahydrofolate dehydrogenase (NADP+) activity"/>
    <property type="evidence" value="ECO:0007669"/>
    <property type="project" value="UniProtKB-UniRule"/>
</dbReference>
<dbReference type="AlphaFoldDB" id="A0A5C0UJ76"/>
<dbReference type="PANTHER" id="PTHR48099">
    <property type="entry name" value="C-1-TETRAHYDROFOLATE SYNTHASE, CYTOPLASMIC-RELATED"/>
    <property type="match status" value="1"/>
</dbReference>
<dbReference type="EC" id="3.5.4.9" evidence="12"/>
<keyword evidence="8 12" id="KW-0560">Oxidoreductase</keyword>
<accession>A0A5C0UJ76</accession>
<dbReference type="EMBL" id="CP043312">
    <property type="protein sequence ID" value="QEK39849.1"/>
    <property type="molecule type" value="Genomic_DNA"/>
</dbReference>
<dbReference type="KEGG" id="snay:FZC37_02870"/>
<evidence type="ECO:0000313" key="15">
    <source>
        <dbReference type="EMBL" id="QEK39849.1"/>
    </source>
</evidence>
<keyword evidence="11 12" id="KW-0511">Multifunctional enzyme</keyword>
<reference evidence="15 16" key="1">
    <citation type="submission" date="2019-08" db="EMBL/GenBank/DDBJ databases">
        <title>Highly reduced genomes of protist endosymbionts show evolutionary convergence.</title>
        <authorList>
            <person name="George E."/>
            <person name="Husnik F."/>
            <person name="Tashyreva D."/>
            <person name="Prokopchuk G."/>
            <person name="Horak A."/>
            <person name="Kwong W.K."/>
            <person name="Lukes J."/>
            <person name="Keeling P.J."/>
        </authorList>
    </citation>
    <scope>NUCLEOTIDE SEQUENCE [LARGE SCALE GENOMIC DNA]</scope>
    <source>
        <strain evidence="15">1621</strain>
    </source>
</reference>
<comment type="catalytic activity">
    <reaction evidence="12">
        <text>(6R)-5,10-methylene-5,6,7,8-tetrahydrofolate + NADP(+) = (6R)-5,10-methenyltetrahydrofolate + NADPH</text>
        <dbReference type="Rhea" id="RHEA:22812"/>
        <dbReference type="ChEBI" id="CHEBI:15636"/>
        <dbReference type="ChEBI" id="CHEBI:57455"/>
        <dbReference type="ChEBI" id="CHEBI:57783"/>
        <dbReference type="ChEBI" id="CHEBI:58349"/>
        <dbReference type="EC" id="1.5.1.5"/>
    </reaction>
</comment>
<dbReference type="PRINTS" id="PR00085">
    <property type="entry name" value="THFDHDRGNASE"/>
</dbReference>
<keyword evidence="9 12" id="KW-0368">Histidine biosynthesis</keyword>
<evidence type="ECO:0000256" key="8">
    <source>
        <dbReference type="ARBA" id="ARBA00023002"/>
    </source>
</evidence>